<dbReference type="AlphaFoldDB" id="A0A8U0HV21"/>
<reference evidence="4 5" key="1">
    <citation type="submission" date="2022-04" db="EMBL/GenBank/DDBJ databases">
        <title>Diverse halophilic archaea isolated from saline environments.</title>
        <authorList>
            <person name="Cui H.-L."/>
        </authorList>
    </citation>
    <scope>NUCLEOTIDE SEQUENCE [LARGE SCALE GENOMIC DNA]</scope>
    <source>
        <strain evidence="4 5">XZYJT49</strain>
    </source>
</reference>
<feature type="transmembrane region" description="Helical" evidence="1">
    <location>
        <begin position="274"/>
        <end position="298"/>
    </location>
</feature>
<keyword evidence="1" id="KW-1133">Transmembrane helix</keyword>
<keyword evidence="5" id="KW-1185">Reference proteome</keyword>
<evidence type="ECO:0000313" key="5">
    <source>
        <dbReference type="Proteomes" id="UP000830729"/>
    </source>
</evidence>
<name>A0A8U0HV21_9EURY</name>
<organism evidence="4 5">
    <name type="scientific">Halorussus limi</name>
    <dbReference type="NCBI Taxonomy" id="2938695"/>
    <lineage>
        <taxon>Archaea</taxon>
        <taxon>Methanobacteriati</taxon>
        <taxon>Methanobacteriota</taxon>
        <taxon>Stenosarchaea group</taxon>
        <taxon>Halobacteria</taxon>
        <taxon>Halobacteriales</taxon>
        <taxon>Haladaptataceae</taxon>
        <taxon>Halorussus</taxon>
    </lineage>
</organism>
<evidence type="ECO:0000259" key="2">
    <source>
        <dbReference type="Pfam" id="PF24034"/>
    </source>
</evidence>
<dbReference type="InterPro" id="IPR055767">
    <property type="entry name" value="DUF7343"/>
</dbReference>
<dbReference type="RefSeq" id="WP_248650821.1">
    <property type="nucleotide sequence ID" value="NZ_CP096659.1"/>
</dbReference>
<dbReference type="GeneID" id="72183850"/>
<gene>
    <name evidence="4" type="ORF">M0R89_01585</name>
</gene>
<evidence type="ECO:0000256" key="1">
    <source>
        <dbReference type="SAM" id="Phobius"/>
    </source>
</evidence>
<dbReference type="Pfam" id="PF24034">
    <property type="entry name" value="DUF7343"/>
    <property type="match status" value="1"/>
</dbReference>
<keyword evidence="1" id="KW-0812">Transmembrane</keyword>
<accession>A0A8U0HV21</accession>
<dbReference type="KEGG" id="halx:M0R89_01585"/>
<dbReference type="Proteomes" id="UP000830729">
    <property type="component" value="Chromosome"/>
</dbReference>
<feature type="domain" description="DUF7343" evidence="2">
    <location>
        <begin position="316"/>
        <end position="377"/>
    </location>
</feature>
<dbReference type="InterPro" id="IPR055769">
    <property type="entry name" value="DUF7345"/>
</dbReference>
<protein>
    <recommendedName>
        <fullName evidence="6">DUF4897 domain-containing protein</fullName>
    </recommendedName>
</protein>
<dbReference type="EMBL" id="CP096659">
    <property type="protein sequence ID" value="UPV74778.1"/>
    <property type="molecule type" value="Genomic_DNA"/>
</dbReference>
<dbReference type="Pfam" id="PF24036">
    <property type="entry name" value="DUF7345"/>
    <property type="match status" value="1"/>
</dbReference>
<evidence type="ECO:0000313" key="4">
    <source>
        <dbReference type="EMBL" id="UPV74778.1"/>
    </source>
</evidence>
<feature type="domain" description="DUF7345" evidence="3">
    <location>
        <begin position="98"/>
        <end position="225"/>
    </location>
</feature>
<proteinExistence type="predicted"/>
<evidence type="ECO:0008006" key="6">
    <source>
        <dbReference type="Google" id="ProtNLM"/>
    </source>
</evidence>
<sequence length="383" mass="41366">MGTRQSAALLAAVLCLVAAVGTAVGGATAIGVSGGDTGTLGDVTGTSSVAAVGTDATSDAVATDATSGATSASAVTDRFASTRTQSQRVTPDTVVLDVRVYENGSAKWEVVYRTRLDDARTTAAFRSYKNDVQANSTKYSRQFVERMNSTIRSAERSTDREMSGTNYSVSAEIREFPQRYGLVVYSFRWHGFAAVSDGEIRVGDSLSGLILNEKTRLLVKWPEKYEATTVRPRPDSGYEKRENAVIWNGPIEFAGNEPRIVLSAPGTGVPSVPWTLVATGAGGLVLVAALAAGGWWLYRDREDPTPDPDDEPPEDLLSNEERVLRLLERRGGRVKQRAVVNELDWTEAKTSQVVGSLREQGKIESFRLGRENVLALPTEQQES</sequence>
<evidence type="ECO:0000259" key="3">
    <source>
        <dbReference type="Pfam" id="PF24036"/>
    </source>
</evidence>
<keyword evidence="1" id="KW-0472">Membrane</keyword>